<proteinExistence type="predicted"/>
<comment type="subcellular location">
    <subcellularLocation>
        <location evidence="1">Membrane</location>
    </subcellularLocation>
</comment>
<dbReference type="EMBL" id="KB446542">
    <property type="protein sequence ID" value="EME41330.1"/>
    <property type="molecule type" value="Genomic_DNA"/>
</dbReference>
<gene>
    <name evidence="5" type="ORF">DOTSEDRAFT_134541</name>
</gene>
<keyword evidence="4" id="KW-0472">Membrane</keyword>
<accession>N1PIG4</accession>
<keyword evidence="3" id="KW-1133">Transmembrane helix</keyword>
<evidence type="ECO:0000256" key="1">
    <source>
        <dbReference type="ARBA" id="ARBA00004370"/>
    </source>
</evidence>
<reference evidence="5 6" key="2">
    <citation type="journal article" date="2012" name="PLoS Pathog.">
        <title>Diverse lifestyles and strategies of plant pathogenesis encoded in the genomes of eighteen Dothideomycetes fungi.</title>
        <authorList>
            <person name="Ohm R.A."/>
            <person name="Feau N."/>
            <person name="Henrissat B."/>
            <person name="Schoch C.L."/>
            <person name="Horwitz B.A."/>
            <person name="Barry K.W."/>
            <person name="Condon B.J."/>
            <person name="Copeland A.C."/>
            <person name="Dhillon B."/>
            <person name="Glaser F."/>
            <person name="Hesse C.N."/>
            <person name="Kosti I."/>
            <person name="LaButti K."/>
            <person name="Lindquist E.A."/>
            <person name="Lucas S."/>
            <person name="Salamov A.A."/>
            <person name="Bradshaw R.E."/>
            <person name="Ciuffetti L."/>
            <person name="Hamelin R.C."/>
            <person name="Kema G.H.J."/>
            <person name="Lawrence C."/>
            <person name="Scott J.A."/>
            <person name="Spatafora J.W."/>
            <person name="Turgeon B.G."/>
            <person name="de Wit P.J.G.M."/>
            <person name="Zhong S."/>
            <person name="Goodwin S.B."/>
            <person name="Grigoriev I.V."/>
        </authorList>
    </citation>
    <scope>NUCLEOTIDE SEQUENCE [LARGE SCALE GENOMIC DNA]</scope>
    <source>
        <strain evidence="6">NZE10 / CBS 128990</strain>
    </source>
</reference>
<dbReference type="HOGENOM" id="CLU_2960719_0_0_1"/>
<evidence type="ECO:0000313" key="5">
    <source>
        <dbReference type="EMBL" id="EME41330.1"/>
    </source>
</evidence>
<dbReference type="Gene3D" id="1.20.120.550">
    <property type="entry name" value="Membrane associated eicosanoid/glutathione metabolism-like domain"/>
    <property type="match status" value="1"/>
</dbReference>
<dbReference type="GO" id="GO:0016020">
    <property type="term" value="C:membrane"/>
    <property type="evidence" value="ECO:0007669"/>
    <property type="project" value="UniProtKB-SubCell"/>
</dbReference>
<protein>
    <submittedName>
        <fullName evidence="5">Uncharacterized protein</fullName>
    </submittedName>
</protein>
<keyword evidence="6" id="KW-1185">Reference proteome</keyword>
<evidence type="ECO:0000256" key="4">
    <source>
        <dbReference type="ARBA" id="ARBA00023136"/>
    </source>
</evidence>
<organism evidence="5 6">
    <name type="scientific">Dothistroma septosporum (strain NZE10 / CBS 128990)</name>
    <name type="common">Red band needle blight fungus</name>
    <name type="synonym">Mycosphaerella pini</name>
    <dbReference type="NCBI Taxonomy" id="675120"/>
    <lineage>
        <taxon>Eukaryota</taxon>
        <taxon>Fungi</taxon>
        <taxon>Dikarya</taxon>
        <taxon>Ascomycota</taxon>
        <taxon>Pezizomycotina</taxon>
        <taxon>Dothideomycetes</taxon>
        <taxon>Dothideomycetidae</taxon>
        <taxon>Mycosphaerellales</taxon>
        <taxon>Mycosphaerellaceae</taxon>
        <taxon>Dothistroma</taxon>
    </lineage>
</organism>
<dbReference type="OrthoDB" id="2122304at2759"/>
<dbReference type="InterPro" id="IPR001129">
    <property type="entry name" value="Membr-assoc_MAPEG"/>
</dbReference>
<evidence type="ECO:0000256" key="2">
    <source>
        <dbReference type="ARBA" id="ARBA00022692"/>
    </source>
</evidence>
<dbReference type="Proteomes" id="UP000016933">
    <property type="component" value="Unassembled WGS sequence"/>
</dbReference>
<evidence type="ECO:0000313" key="6">
    <source>
        <dbReference type="Proteomes" id="UP000016933"/>
    </source>
</evidence>
<dbReference type="SUPFAM" id="SSF161084">
    <property type="entry name" value="MAPEG domain-like"/>
    <property type="match status" value="1"/>
</dbReference>
<dbReference type="InterPro" id="IPR023352">
    <property type="entry name" value="MAPEG-like_dom_sf"/>
</dbReference>
<name>N1PIG4_DOTSN</name>
<reference evidence="6" key="1">
    <citation type="journal article" date="2012" name="PLoS Genet.">
        <title>The genomes of the fungal plant pathogens Cladosporium fulvum and Dothistroma septosporum reveal adaptation to different hosts and lifestyles but also signatures of common ancestry.</title>
        <authorList>
            <person name="de Wit P.J.G.M."/>
            <person name="van der Burgt A."/>
            <person name="Oekmen B."/>
            <person name="Stergiopoulos I."/>
            <person name="Abd-Elsalam K.A."/>
            <person name="Aerts A.L."/>
            <person name="Bahkali A.H."/>
            <person name="Beenen H.G."/>
            <person name="Chettri P."/>
            <person name="Cox M.P."/>
            <person name="Datema E."/>
            <person name="de Vries R.P."/>
            <person name="Dhillon B."/>
            <person name="Ganley A.R."/>
            <person name="Griffiths S.A."/>
            <person name="Guo Y."/>
            <person name="Hamelin R.C."/>
            <person name="Henrissat B."/>
            <person name="Kabir M.S."/>
            <person name="Jashni M.K."/>
            <person name="Kema G."/>
            <person name="Klaubauf S."/>
            <person name="Lapidus A."/>
            <person name="Levasseur A."/>
            <person name="Lindquist E."/>
            <person name="Mehrabi R."/>
            <person name="Ohm R.A."/>
            <person name="Owen T.J."/>
            <person name="Salamov A."/>
            <person name="Schwelm A."/>
            <person name="Schijlen E."/>
            <person name="Sun H."/>
            <person name="van den Burg H.A."/>
            <person name="van Ham R.C.H.J."/>
            <person name="Zhang S."/>
            <person name="Goodwin S.B."/>
            <person name="Grigoriev I.V."/>
            <person name="Collemare J."/>
            <person name="Bradshaw R.E."/>
        </authorList>
    </citation>
    <scope>NUCLEOTIDE SEQUENCE [LARGE SCALE GENOMIC DNA]</scope>
    <source>
        <strain evidence="6">NZE10 / CBS 128990</strain>
    </source>
</reference>
<evidence type="ECO:0000256" key="3">
    <source>
        <dbReference type="ARBA" id="ARBA00022989"/>
    </source>
</evidence>
<dbReference type="AlphaFoldDB" id="N1PIG4"/>
<sequence length="59" mass="6007">MPKRRNNLQRAEAAGANNVEQVGPCAAAIVAGTVAGLSPAVLNGTALAFLAIRIMYNVA</sequence>
<dbReference type="Pfam" id="PF01124">
    <property type="entry name" value="MAPEG"/>
    <property type="match status" value="1"/>
</dbReference>
<keyword evidence="2" id="KW-0812">Transmembrane</keyword>